<dbReference type="InterPro" id="IPR000073">
    <property type="entry name" value="AB_hydrolase_1"/>
</dbReference>
<sequence>MPYLKVDDTSYYYEDAYTGGDGTAVGSLLFLHGWGTSGQVWNAQVPAFADDHRVVTVDWRGCGRSDRPLGGNTLDTVVTDLVGLIGALGLERPVVVGSSMGGMFATELGLRYPALVGGVVSVDGPAYWAAQAVPIDDLLEDLRRDRTGTVVGWVPEWFAPGADPALSDETVRQVLDAAVSIDELIAGLAGYDPRPSLPGLGVPVHYLHGELDSQIPPEVARTCAALTPGAGVTVIPGAGHMPHQESPRAFNAALRDALAGMRGATRTAAVA</sequence>
<name>A0A939FM78_9ACTN</name>
<reference evidence="3" key="1">
    <citation type="submission" date="2021-03" db="EMBL/GenBank/DDBJ databases">
        <title>Streptomyces strains.</title>
        <authorList>
            <person name="Lund M.B."/>
            <person name="Toerring T."/>
        </authorList>
    </citation>
    <scope>NUCLEOTIDE SEQUENCE</scope>
    <source>
        <strain evidence="3">JCM 4242</strain>
    </source>
</reference>
<dbReference type="Gene3D" id="3.40.50.1820">
    <property type="entry name" value="alpha/beta hydrolase"/>
    <property type="match status" value="1"/>
</dbReference>
<dbReference type="PANTHER" id="PTHR43798">
    <property type="entry name" value="MONOACYLGLYCEROL LIPASE"/>
    <property type="match status" value="1"/>
</dbReference>
<comment type="caution">
    <text evidence="3">The sequence shown here is derived from an EMBL/GenBank/DDBJ whole genome shotgun (WGS) entry which is preliminary data.</text>
</comment>
<evidence type="ECO:0000259" key="2">
    <source>
        <dbReference type="Pfam" id="PF12697"/>
    </source>
</evidence>
<feature type="domain" description="AB hydrolase-1" evidence="2">
    <location>
        <begin position="28"/>
        <end position="253"/>
    </location>
</feature>
<dbReference type="PANTHER" id="PTHR43798:SF31">
    <property type="entry name" value="AB HYDROLASE SUPERFAMILY PROTEIN YCLE"/>
    <property type="match status" value="1"/>
</dbReference>
<dbReference type="SUPFAM" id="SSF53474">
    <property type="entry name" value="alpha/beta-Hydrolases"/>
    <property type="match status" value="1"/>
</dbReference>
<dbReference type="PRINTS" id="PR00111">
    <property type="entry name" value="ABHYDROLASE"/>
</dbReference>
<gene>
    <name evidence="3" type="ORF">J1792_15510</name>
</gene>
<organism evidence="3 4">
    <name type="scientific">Streptomyces triculaminicus</name>
    <dbReference type="NCBI Taxonomy" id="2816232"/>
    <lineage>
        <taxon>Bacteria</taxon>
        <taxon>Bacillati</taxon>
        <taxon>Actinomycetota</taxon>
        <taxon>Actinomycetes</taxon>
        <taxon>Kitasatosporales</taxon>
        <taxon>Streptomycetaceae</taxon>
        <taxon>Streptomyces</taxon>
    </lineage>
</organism>
<evidence type="ECO:0000313" key="4">
    <source>
        <dbReference type="Proteomes" id="UP000664781"/>
    </source>
</evidence>
<accession>A0A939FM78</accession>
<dbReference type="GO" id="GO:0016020">
    <property type="term" value="C:membrane"/>
    <property type="evidence" value="ECO:0007669"/>
    <property type="project" value="TreeGrafter"/>
</dbReference>
<dbReference type="GO" id="GO:0016787">
    <property type="term" value="F:hydrolase activity"/>
    <property type="evidence" value="ECO:0007669"/>
    <property type="project" value="UniProtKB-KW"/>
</dbReference>
<protein>
    <submittedName>
        <fullName evidence="3">Alpha/beta fold hydrolase</fullName>
    </submittedName>
</protein>
<dbReference type="InterPro" id="IPR029058">
    <property type="entry name" value="AB_hydrolase_fold"/>
</dbReference>
<dbReference type="Pfam" id="PF12697">
    <property type="entry name" value="Abhydrolase_6"/>
    <property type="match status" value="1"/>
</dbReference>
<evidence type="ECO:0000256" key="1">
    <source>
        <dbReference type="ARBA" id="ARBA00022801"/>
    </source>
</evidence>
<keyword evidence="1 3" id="KW-0378">Hydrolase</keyword>
<dbReference type="AlphaFoldDB" id="A0A939FM78"/>
<dbReference type="Proteomes" id="UP000664781">
    <property type="component" value="Unassembled WGS sequence"/>
</dbReference>
<evidence type="ECO:0000313" key="3">
    <source>
        <dbReference type="EMBL" id="MBO0654128.1"/>
    </source>
</evidence>
<keyword evidence="4" id="KW-1185">Reference proteome</keyword>
<dbReference type="EMBL" id="JAFMOF010000002">
    <property type="protein sequence ID" value="MBO0654128.1"/>
    <property type="molecule type" value="Genomic_DNA"/>
</dbReference>
<dbReference type="RefSeq" id="WP_086566964.1">
    <property type="nucleotide sequence ID" value="NZ_JAFMOF010000002.1"/>
</dbReference>
<proteinExistence type="predicted"/>
<dbReference type="InterPro" id="IPR050266">
    <property type="entry name" value="AB_hydrolase_sf"/>
</dbReference>